<reference evidence="3" key="2">
    <citation type="submission" date="2015-06" db="UniProtKB">
        <authorList>
            <consortium name="EnsemblPlants"/>
        </authorList>
    </citation>
    <scope>IDENTIFICATION</scope>
    <source>
        <strain evidence="3">DM1-3 516 R44</strain>
    </source>
</reference>
<dbReference type="InterPro" id="IPR011065">
    <property type="entry name" value="Kunitz_inhibitor_STI-like_sf"/>
</dbReference>
<evidence type="ECO:0000256" key="1">
    <source>
        <dbReference type="ARBA" id="ARBA00005440"/>
    </source>
</evidence>
<dbReference type="PANTHER" id="PTHR33107:SF28">
    <property type="entry name" value="CYSTEINE PROTEASE INHIBITOR 8-LIKE"/>
    <property type="match status" value="1"/>
</dbReference>
<name>M1AMX9_SOLTU</name>
<dbReference type="PROSITE" id="PS00283">
    <property type="entry name" value="SOYBEAN_KUNITZ"/>
    <property type="match status" value="1"/>
</dbReference>
<evidence type="ECO:0000256" key="2">
    <source>
        <dbReference type="ARBA" id="ARBA00022690"/>
    </source>
</evidence>
<evidence type="ECO:0000313" key="4">
    <source>
        <dbReference type="Proteomes" id="UP000011115"/>
    </source>
</evidence>
<reference evidence="4" key="1">
    <citation type="journal article" date="2011" name="Nature">
        <title>Genome sequence and analysis of the tuber crop potato.</title>
        <authorList>
            <consortium name="The Potato Genome Sequencing Consortium"/>
        </authorList>
    </citation>
    <scope>NUCLEOTIDE SEQUENCE [LARGE SCALE GENOMIC DNA]</scope>
    <source>
        <strain evidence="4">cv. DM1-3 516 R44</strain>
    </source>
</reference>
<dbReference type="AlphaFoldDB" id="M1AMX9"/>
<dbReference type="HOGENOM" id="CLU_2019314_0_0_1"/>
<dbReference type="PANTHER" id="PTHR33107">
    <property type="entry name" value="KUNITZ TRYPSIN INHIBITOR 2"/>
    <property type="match status" value="1"/>
</dbReference>
<dbReference type="Gramene" id="PGSC0003DMT400026263">
    <property type="protein sequence ID" value="PGSC0003DMT400026263"/>
    <property type="gene ID" value="PGSC0003DMG400010133"/>
</dbReference>
<dbReference type="InParanoid" id="M1AMX9"/>
<dbReference type="PaxDb" id="4113-PGSC0003DMT400026263"/>
<proteinExistence type="inferred from homology"/>
<sequence>MSNMGGLNYYPFYVDPFSTRPNLTQPGHLPPLIMMMMKIYIPLVLDMDGKPLKIEEEYIIVSVLTGGGNVYLADVGNTKCPNGVAAYNSEVLNQGQEVKIWVLDQGHSLGQKLDSELISGDGV</sequence>
<dbReference type="Proteomes" id="UP000011115">
    <property type="component" value="Unassembled WGS sequence"/>
</dbReference>
<dbReference type="EnsemblPlants" id="PGSC0003DMT400026263">
    <property type="protein sequence ID" value="PGSC0003DMT400026263"/>
    <property type="gene ID" value="PGSC0003DMG400010133"/>
</dbReference>
<comment type="similarity">
    <text evidence="1">Belongs to the protease inhibitor I3 (leguminous Kunitz-type inhibitor) family.</text>
</comment>
<dbReference type="SUPFAM" id="SSF50386">
    <property type="entry name" value="STI-like"/>
    <property type="match status" value="1"/>
</dbReference>
<organism evidence="3 4">
    <name type="scientific">Solanum tuberosum</name>
    <name type="common">Potato</name>
    <dbReference type="NCBI Taxonomy" id="4113"/>
    <lineage>
        <taxon>Eukaryota</taxon>
        <taxon>Viridiplantae</taxon>
        <taxon>Streptophyta</taxon>
        <taxon>Embryophyta</taxon>
        <taxon>Tracheophyta</taxon>
        <taxon>Spermatophyta</taxon>
        <taxon>Magnoliopsida</taxon>
        <taxon>eudicotyledons</taxon>
        <taxon>Gunneridae</taxon>
        <taxon>Pentapetalae</taxon>
        <taxon>asterids</taxon>
        <taxon>lamiids</taxon>
        <taxon>Solanales</taxon>
        <taxon>Solanaceae</taxon>
        <taxon>Solanoideae</taxon>
        <taxon>Solaneae</taxon>
        <taxon>Solanum</taxon>
    </lineage>
</organism>
<evidence type="ECO:0000313" key="3">
    <source>
        <dbReference type="EnsemblPlants" id="PGSC0003DMT400026263"/>
    </source>
</evidence>
<dbReference type="GO" id="GO:0004866">
    <property type="term" value="F:endopeptidase inhibitor activity"/>
    <property type="evidence" value="ECO:0007669"/>
    <property type="project" value="InterPro"/>
</dbReference>
<dbReference type="MEROPS" id="I03.030"/>
<accession>M1AMX9</accession>
<dbReference type="Gene3D" id="2.80.10.50">
    <property type="match status" value="1"/>
</dbReference>
<protein>
    <submittedName>
        <fullName evidence="3">Sexual organ expressed protein</fullName>
    </submittedName>
</protein>
<dbReference type="Pfam" id="PF00197">
    <property type="entry name" value="Kunitz_legume"/>
    <property type="match status" value="1"/>
</dbReference>
<keyword evidence="2" id="KW-0646">Protease inhibitor</keyword>
<keyword evidence="4" id="KW-1185">Reference proteome</keyword>
<dbReference type="InterPro" id="IPR002160">
    <property type="entry name" value="Prot_inh_Kunz-lg"/>
</dbReference>